<dbReference type="EMBL" id="CP126219">
    <property type="protein sequence ID" value="WIA20987.1"/>
    <property type="molecule type" value="Genomic_DNA"/>
</dbReference>
<dbReference type="InterPro" id="IPR038416">
    <property type="entry name" value="Ribosom_S30AE_C_sf"/>
</dbReference>
<name>A0ABY8UL02_TETOB</name>
<dbReference type="Pfam" id="PF16321">
    <property type="entry name" value="Ribosom_S30AE_C"/>
    <property type="match status" value="1"/>
</dbReference>
<dbReference type="InterPro" id="IPR050574">
    <property type="entry name" value="HPF/YfiA_ribosome-assoc"/>
</dbReference>
<dbReference type="Pfam" id="PF02482">
    <property type="entry name" value="Ribosomal_S30AE"/>
    <property type="match status" value="1"/>
</dbReference>
<proteinExistence type="predicted"/>
<keyword evidence="1" id="KW-0810">Translation regulation</keyword>
<protein>
    <recommendedName>
        <fullName evidence="2">Sigma 54 modulation/S30EA ribosomal protein C-terminal domain-containing protein</fullName>
    </recommendedName>
</protein>
<dbReference type="Proteomes" id="UP001244341">
    <property type="component" value="Chromosome 12b"/>
</dbReference>
<evidence type="ECO:0000313" key="4">
    <source>
        <dbReference type="Proteomes" id="UP001244341"/>
    </source>
</evidence>
<dbReference type="Gene3D" id="3.30.505.50">
    <property type="entry name" value="Sigma 54 modulation/S30EA ribosomal protein, C-terminal domain"/>
    <property type="match status" value="1"/>
</dbReference>
<dbReference type="SUPFAM" id="SSF69754">
    <property type="entry name" value="Ribosome binding protein Y (YfiA homologue)"/>
    <property type="match status" value="1"/>
</dbReference>
<evidence type="ECO:0000256" key="1">
    <source>
        <dbReference type="ARBA" id="ARBA00022845"/>
    </source>
</evidence>
<gene>
    <name evidence="3" type="ORF">OEZ85_005324</name>
</gene>
<sequence length="300" mass="33477">MENAVSSCWERGARKKQAVRYRHGPPLAEAAGCFSVTDAIRQYVEEKISKAVANYAHNIKKIDVTISARGGDTGTHGAKQQKVDVTITTLKAGVVRVEDSEESLYASIDLVCDKVARKLRKVKERLMQQGAWPGKGGPRVNTEEEEFKEYMDSVIVEAFSFGEEEARAAEMAAPAAAAALPTEVVRSKVVSCAPMDPEEAIYSLEAVGHDFYVYRDKASGELRVMYKRQNGGYGVLIPHPFDKQTSKAPHNLTQLLITIQELDFRAPRQSGFDSYREHWQQRTRQQQWQPCICSTARAGH</sequence>
<accession>A0ABY8UL02</accession>
<dbReference type="NCBIfam" id="TIGR00741">
    <property type="entry name" value="yfiA"/>
    <property type="match status" value="1"/>
</dbReference>
<dbReference type="PANTHER" id="PTHR33231:SF1">
    <property type="entry name" value="30S RIBOSOMAL PROTEIN"/>
    <property type="match status" value="1"/>
</dbReference>
<evidence type="ECO:0000313" key="3">
    <source>
        <dbReference type="EMBL" id="WIA20987.1"/>
    </source>
</evidence>
<dbReference type="PANTHER" id="PTHR33231">
    <property type="entry name" value="30S RIBOSOMAL PROTEIN"/>
    <property type="match status" value="1"/>
</dbReference>
<dbReference type="InterPro" id="IPR003489">
    <property type="entry name" value="RHF/RaiA"/>
</dbReference>
<reference evidence="3 4" key="1">
    <citation type="submission" date="2023-05" db="EMBL/GenBank/DDBJ databases">
        <title>A 100% complete, gapless, phased diploid assembly of the Scenedesmus obliquus UTEX 3031 genome.</title>
        <authorList>
            <person name="Biondi T.C."/>
            <person name="Hanschen E.R."/>
            <person name="Kwon T."/>
            <person name="Eng W."/>
            <person name="Kruse C.P.S."/>
            <person name="Koehler S.I."/>
            <person name="Kunde Y."/>
            <person name="Gleasner C.D."/>
            <person name="You Mak K.T."/>
            <person name="Polle J."/>
            <person name="Hovde B.T."/>
            <person name="Starkenburg S.R."/>
        </authorList>
    </citation>
    <scope>NUCLEOTIDE SEQUENCE [LARGE SCALE GENOMIC DNA]</scope>
    <source>
        <strain evidence="3 4">DOE0152z</strain>
    </source>
</reference>
<evidence type="ECO:0000259" key="2">
    <source>
        <dbReference type="Pfam" id="PF16321"/>
    </source>
</evidence>
<dbReference type="Gene3D" id="3.30.160.100">
    <property type="entry name" value="Ribosome hibernation promotion factor-like"/>
    <property type="match status" value="1"/>
</dbReference>
<feature type="domain" description="Sigma 54 modulation/S30EA ribosomal protein C-terminal" evidence="2">
    <location>
        <begin position="181"/>
        <end position="235"/>
    </location>
</feature>
<dbReference type="CDD" id="cd00552">
    <property type="entry name" value="RaiA"/>
    <property type="match status" value="1"/>
</dbReference>
<keyword evidence="4" id="KW-1185">Reference proteome</keyword>
<organism evidence="3 4">
    <name type="scientific">Tetradesmus obliquus</name>
    <name type="common">Green alga</name>
    <name type="synonym">Acutodesmus obliquus</name>
    <dbReference type="NCBI Taxonomy" id="3088"/>
    <lineage>
        <taxon>Eukaryota</taxon>
        <taxon>Viridiplantae</taxon>
        <taxon>Chlorophyta</taxon>
        <taxon>core chlorophytes</taxon>
        <taxon>Chlorophyceae</taxon>
        <taxon>CS clade</taxon>
        <taxon>Sphaeropleales</taxon>
        <taxon>Scenedesmaceae</taxon>
        <taxon>Tetradesmus</taxon>
    </lineage>
</organism>
<dbReference type="InterPro" id="IPR032528">
    <property type="entry name" value="Ribosom_S30AE_C"/>
</dbReference>
<dbReference type="InterPro" id="IPR036567">
    <property type="entry name" value="RHF-like"/>
</dbReference>